<keyword evidence="4" id="KW-0249">Electron transport</keyword>
<evidence type="ECO:0000256" key="2">
    <source>
        <dbReference type="ARBA" id="ARBA00022617"/>
    </source>
</evidence>
<evidence type="ECO:0000313" key="9">
    <source>
        <dbReference type="Proteomes" id="UP000256405"/>
    </source>
</evidence>
<keyword evidence="1" id="KW-0813">Transport</keyword>
<comment type="caution">
    <text evidence="8">The sequence shown here is derived from an EMBL/GenBank/DDBJ whole genome shotgun (WGS) entry which is preliminary data.</text>
</comment>
<protein>
    <submittedName>
        <fullName evidence="8">Cytochrome c</fullName>
    </submittedName>
</protein>
<evidence type="ECO:0000256" key="4">
    <source>
        <dbReference type="ARBA" id="ARBA00022982"/>
    </source>
</evidence>
<accession>A0A3E0DXG0</accession>
<name>A0A3E0DXG0_9BACT</name>
<dbReference type="SUPFAM" id="SSF46626">
    <property type="entry name" value="Cytochrome c"/>
    <property type="match status" value="1"/>
</dbReference>
<dbReference type="Gene3D" id="1.10.760.10">
    <property type="entry name" value="Cytochrome c-like domain"/>
    <property type="match status" value="1"/>
</dbReference>
<dbReference type="InterPro" id="IPR036909">
    <property type="entry name" value="Cyt_c-like_dom_sf"/>
</dbReference>
<dbReference type="GO" id="GO:0009055">
    <property type="term" value="F:electron transfer activity"/>
    <property type="evidence" value="ECO:0007669"/>
    <property type="project" value="InterPro"/>
</dbReference>
<dbReference type="PRINTS" id="PR00606">
    <property type="entry name" value="CYTCHROMECID"/>
</dbReference>
<evidence type="ECO:0000313" key="8">
    <source>
        <dbReference type="EMBL" id="REG90635.1"/>
    </source>
</evidence>
<evidence type="ECO:0000259" key="7">
    <source>
        <dbReference type="PROSITE" id="PS51007"/>
    </source>
</evidence>
<dbReference type="EMBL" id="QUNF01000006">
    <property type="protein sequence ID" value="REG90635.1"/>
    <property type="molecule type" value="Genomic_DNA"/>
</dbReference>
<dbReference type="PROSITE" id="PS51007">
    <property type="entry name" value="CYTC"/>
    <property type="match status" value="1"/>
</dbReference>
<keyword evidence="5 6" id="KW-0408">Iron</keyword>
<evidence type="ECO:0000256" key="1">
    <source>
        <dbReference type="ARBA" id="ARBA00022448"/>
    </source>
</evidence>
<dbReference type="GO" id="GO:0005506">
    <property type="term" value="F:iron ion binding"/>
    <property type="evidence" value="ECO:0007669"/>
    <property type="project" value="InterPro"/>
</dbReference>
<comment type="PTM">
    <text evidence="6">Binds 1 heme c group covalently per subunit.</text>
</comment>
<keyword evidence="9" id="KW-1185">Reference proteome</keyword>
<feature type="domain" description="Cytochrome c" evidence="7">
    <location>
        <begin position="59"/>
        <end position="144"/>
    </location>
</feature>
<dbReference type="Pfam" id="PF00034">
    <property type="entry name" value="Cytochrom_C"/>
    <property type="match status" value="1"/>
</dbReference>
<evidence type="ECO:0000256" key="5">
    <source>
        <dbReference type="ARBA" id="ARBA00023004"/>
    </source>
</evidence>
<keyword evidence="2 6" id="KW-0349">Heme</keyword>
<proteinExistence type="predicted"/>
<dbReference type="InterPro" id="IPR002324">
    <property type="entry name" value="Cyt_c_ID"/>
</dbReference>
<gene>
    <name evidence="8" type="ORF">C8N25_106134</name>
</gene>
<keyword evidence="3 6" id="KW-0479">Metal-binding</keyword>
<sequence length="145" mass="16358">MQTHSILKHSKLRKNLIFIFVILAACTQEPAQQVVDSTARKEREYIRAIEGEDEELDIGIITRGEVLISYSDCAECHRNDKRAKGPAFQDIAKRYPIKQVYIDLLARKVISGGKGSWGSPIMSPHPDVKEEDAKAMVSYILSLEE</sequence>
<evidence type="ECO:0000256" key="3">
    <source>
        <dbReference type="ARBA" id="ARBA00022723"/>
    </source>
</evidence>
<organism evidence="8 9">
    <name type="scientific">Algoriphagus antarcticus</name>
    <dbReference type="NCBI Taxonomy" id="238540"/>
    <lineage>
        <taxon>Bacteria</taxon>
        <taxon>Pseudomonadati</taxon>
        <taxon>Bacteroidota</taxon>
        <taxon>Cytophagia</taxon>
        <taxon>Cytophagales</taxon>
        <taxon>Cyclobacteriaceae</taxon>
        <taxon>Algoriphagus</taxon>
    </lineage>
</organism>
<dbReference type="Proteomes" id="UP000256405">
    <property type="component" value="Unassembled WGS sequence"/>
</dbReference>
<feature type="binding site" description="covalent" evidence="6">
    <location>
        <position position="73"/>
    </location>
    <ligand>
        <name>heme c</name>
        <dbReference type="ChEBI" id="CHEBI:61717"/>
    </ligand>
</feature>
<evidence type="ECO:0000256" key="6">
    <source>
        <dbReference type="PIRSR" id="PIRSR602324-1"/>
    </source>
</evidence>
<dbReference type="InterPro" id="IPR009056">
    <property type="entry name" value="Cyt_c-like_dom"/>
</dbReference>
<reference evidence="8 9" key="1">
    <citation type="submission" date="2018-08" db="EMBL/GenBank/DDBJ databases">
        <title>Genomic Encyclopedia of Archaeal and Bacterial Type Strains, Phase II (KMG-II): from individual species to whole genera.</title>
        <authorList>
            <person name="Goeker M."/>
        </authorList>
    </citation>
    <scope>NUCLEOTIDE SEQUENCE [LARGE SCALE GENOMIC DNA]</scope>
    <source>
        <strain evidence="8 9">DSM 15986</strain>
    </source>
</reference>
<dbReference type="AlphaFoldDB" id="A0A3E0DXG0"/>
<feature type="binding site" description="covalent" evidence="6">
    <location>
        <position position="77"/>
    </location>
    <ligand>
        <name>heme c</name>
        <dbReference type="ChEBI" id="CHEBI:61717"/>
    </ligand>
</feature>
<dbReference type="GO" id="GO:0020037">
    <property type="term" value="F:heme binding"/>
    <property type="evidence" value="ECO:0007669"/>
    <property type="project" value="InterPro"/>
</dbReference>
<feature type="binding site" description="covalent" evidence="6">
    <location>
        <position position="122"/>
    </location>
    <ligand>
        <name>heme c</name>
        <dbReference type="ChEBI" id="CHEBI:61717"/>
    </ligand>
</feature>